<proteinExistence type="predicted"/>
<dbReference type="Proteomes" id="UP000192927">
    <property type="component" value="Unassembled WGS sequence"/>
</dbReference>
<feature type="region of interest" description="Disordered" evidence="1">
    <location>
        <begin position="1"/>
        <end position="24"/>
    </location>
</feature>
<reference evidence="3" key="1">
    <citation type="submission" date="2017-03" db="EMBL/GenBank/DDBJ databases">
        <authorList>
            <person name="Sharma R."/>
            <person name="Thines M."/>
        </authorList>
    </citation>
    <scope>NUCLEOTIDE SEQUENCE [LARGE SCALE GENOMIC DNA]</scope>
</reference>
<sequence length="113" mass="11883">MLGQKATGRDASGEEIEENAASSWRDIASSRPQFVTIDPSLEYESLEITVLASKVCSVAPVAASQIRTVLSPEPDASCLPSGEKATAKIGPEWPSRVCSVAPVAASQIRTVLL</sequence>
<evidence type="ECO:0000313" key="3">
    <source>
        <dbReference type="Proteomes" id="UP000192927"/>
    </source>
</evidence>
<accession>A0A1W5CY63</accession>
<organism evidence="2 3">
    <name type="scientific">Lasallia pustulata</name>
    <dbReference type="NCBI Taxonomy" id="136370"/>
    <lineage>
        <taxon>Eukaryota</taxon>
        <taxon>Fungi</taxon>
        <taxon>Dikarya</taxon>
        <taxon>Ascomycota</taxon>
        <taxon>Pezizomycotina</taxon>
        <taxon>Lecanoromycetes</taxon>
        <taxon>OSLEUM clade</taxon>
        <taxon>Umbilicariomycetidae</taxon>
        <taxon>Umbilicariales</taxon>
        <taxon>Umbilicariaceae</taxon>
        <taxon>Lasallia</taxon>
    </lineage>
</organism>
<dbReference type="AlphaFoldDB" id="A0A1W5CY63"/>
<protein>
    <submittedName>
        <fullName evidence="2">Uncharacterized protein</fullName>
    </submittedName>
</protein>
<dbReference type="EMBL" id="FWEW01000818">
    <property type="protein sequence ID" value="SLM35808.1"/>
    <property type="molecule type" value="Genomic_DNA"/>
</dbReference>
<evidence type="ECO:0000313" key="2">
    <source>
        <dbReference type="EMBL" id="SLM35808.1"/>
    </source>
</evidence>
<evidence type="ECO:0000256" key="1">
    <source>
        <dbReference type="SAM" id="MobiDB-lite"/>
    </source>
</evidence>
<name>A0A1W5CY63_9LECA</name>
<keyword evidence="3" id="KW-1185">Reference proteome</keyword>